<evidence type="ECO:0000256" key="3">
    <source>
        <dbReference type="ARBA" id="ARBA00022603"/>
    </source>
</evidence>
<evidence type="ECO:0000256" key="7">
    <source>
        <dbReference type="ARBA" id="ARBA00023242"/>
    </source>
</evidence>
<feature type="compositionally biased region" description="Pro residues" evidence="9">
    <location>
        <begin position="70"/>
        <end position="82"/>
    </location>
</feature>
<evidence type="ECO:0000256" key="9">
    <source>
        <dbReference type="SAM" id="MobiDB-lite"/>
    </source>
</evidence>
<feature type="domain" description="Post-SET" evidence="12">
    <location>
        <begin position="687"/>
        <end position="703"/>
    </location>
</feature>
<dbReference type="Pfam" id="PF00856">
    <property type="entry name" value="SET"/>
    <property type="match status" value="1"/>
</dbReference>
<dbReference type="GO" id="GO:0005634">
    <property type="term" value="C:nucleus"/>
    <property type="evidence" value="ECO:0007669"/>
    <property type="project" value="UniProtKB-SubCell"/>
</dbReference>
<evidence type="ECO:0000259" key="12">
    <source>
        <dbReference type="PROSITE" id="PS50868"/>
    </source>
</evidence>
<organism evidence="14 15">
    <name type="scientific">Iris pallida</name>
    <name type="common">Sweet iris</name>
    <dbReference type="NCBI Taxonomy" id="29817"/>
    <lineage>
        <taxon>Eukaryota</taxon>
        <taxon>Viridiplantae</taxon>
        <taxon>Streptophyta</taxon>
        <taxon>Embryophyta</taxon>
        <taxon>Tracheophyta</taxon>
        <taxon>Spermatophyta</taxon>
        <taxon>Magnoliopsida</taxon>
        <taxon>Liliopsida</taxon>
        <taxon>Asparagales</taxon>
        <taxon>Iridaceae</taxon>
        <taxon>Iridoideae</taxon>
        <taxon>Irideae</taxon>
        <taxon>Iris</taxon>
    </lineage>
</organism>
<dbReference type="InterPro" id="IPR036987">
    <property type="entry name" value="SRA-YDG_sf"/>
</dbReference>
<dbReference type="SMART" id="SM00317">
    <property type="entry name" value="SET"/>
    <property type="match status" value="1"/>
</dbReference>
<keyword evidence="15" id="KW-1185">Reference proteome</keyword>
<keyword evidence="6" id="KW-0156">Chromatin regulator</keyword>
<dbReference type="SUPFAM" id="SSF88697">
    <property type="entry name" value="PUA domain-like"/>
    <property type="match status" value="1"/>
</dbReference>
<dbReference type="SMART" id="SM00468">
    <property type="entry name" value="PreSET"/>
    <property type="match status" value="1"/>
</dbReference>
<dbReference type="Gene3D" id="2.170.270.10">
    <property type="entry name" value="SET domain"/>
    <property type="match status" value="1"/>
</dbReference>
<dbReference type="PANTHER" id="PTHR45660">
    <property type="entry name" value="HISTONE-LYSINE N-METHYLTRANSFERASE SETMAR"/>
    <property type="match status" value="1"/>
</dbReference>
<name>A0AAX6GTQ9_IRIPA</name>
<feature type="compositionally biased region" description="Polar residues" evidence="9">
    <location>
        <begin position="139"/>
        <end position="154"/>
    </location>
</feature>
<keyword evidence="7 8" id="KW-0539">Nucleus</keyword>
<protein>
    <submittedName>
        <fullName evidence="14">Histone-lysine N-methyltransferase, H3 lysine-9 specific SUVH3-like</fullName>
    </submittedName>
</protein>
<dbReference type="PROSITE" id="PS50868">
    <property type="entry name" value="POST_SET"/>
    <property type="match status" value="1"/>
</dbReference>
<dbReference type="InterPro" id="IPR003105">
    <property type="entry name" value="SRA_YDG"/>
</dbReference>
<dbReference type="Pfam" id="PF05033">
    <property type="entry name" value="Pre-SET"/>
    <property type="match status" value="1"/>
</dbReference>
<feature type="region of interest" description="Disordered" evidence="9">
    <location>
        <begin position="1"/>
        <end position="29"/>
    </location>
</feature>
<reference evidence="14" key="2">
    <citation type="submission" date="2023-04" db="EMBL/GenBank/DDBJ databases">
        <authorList>
            <person name="Bruccoleri R.E."/>
            <person name="Oakeley E.J."/>
            <person name="Faust A.-M."/>
            <person name="Dessus-Babus S."/>
            <person name="Altorfer M."/>
            <person name="Burckhardt D."/>
            <person name="Oertli M."/>
            <person name="Naumann U."/>
            <person name="Petersen F."/>
            <person name="Wong J."/>
        </authorList>
    </citation>
    <scope>NUCLEOTIDE SEQUENCE</scope>
    <source>
        <strain evidence="14">GSM-AAB239-AS_SAM_17_03QT</strain>
        <tissue evidence="14">Leaf</tissue>
    </source>
</reference>
<reference evidence="14" key="1">
    <citation type="journal article" date="2023" name="GigaByte">
        <title>Genome assembly of the bearded iris, Iris pallida Lam.</title>
        <authorList>
            <person name="Bruccoleri R.E."/>
            <person name="Oakeley E.J."/>
            <person name="Faust A.M.E."/>
            <person name="Altorfer M."/>
            <person name="Dessus-Babus S."/>
            <person name="Burckhardt D."/>
            <person name="Oertli M."/>
            <person name="Naumann U."/>
            <person name="Petersen F."/>
            <person name="Wong J."/>
        </authorList>
    </citation>
    <scope>NUCLEOTIDE SEQUENCE</scope>
    <source>
        <strain evidence="14">GSM-AAB239-AS_SAM_17_03QT</strain>
    </source>
</reference>
<dbReference type="EMBL" id="JANAVB010016599">
    <property type="protein sequence ID" value="KAJ6831621.1"/>
    <property type="molecule type" value="Genomic_DNA"/>
</dbReference>
<comment type="caution">
    <text evidence="14">The sequence shown here is derived from an EMBL/GenBank/DDBJ whole genome shotgun (WGS) entry which is preliminary data.</text>
</comment>
<dbReference type="Pfam" id="PF02182">
    <property type="entry name" value="SAD_SRA"/>
    <property type="match status" value="1"/>
</dbReference>
<feature type="region of interest" description="Disordered" evidence="9">
    <location>
        <begin position="70"/>
        <end position="114"/>
    </location>
</feature>
<keyword evidence="3" id="KW-0489">Methyltransferase</keyword>
<dbReference type="PROSITE" id="PS50280">
    <property type="entry name" value="SET"/>
    <property type="match status" value="1"/>
</dbReference>
<evidence type="ECO:0000259" key="11">
    <source>
        <dbReference type="PROSITE" id="PS50867"/>
    </source>
</evidence>
<keyword evidence="4" id="KW-0808">Transferase</keyword>
<dbReference type="SMART" id="SM00466">
    <property type="entry name" value="SRA"/>
    <property type="match status" value="1"/>
</dbReference>
<dbReference type="InterPro" id="IPR046341">
    <property type="entry name" value="SET_dom_sf"/>
</dbReference>
<keyword evidence="5" id="KW-0949">S-adenosyl-L-methionine</keyword>
<evidence type="ECO:0000259" key="10">
    <source>
        <dbReference type="PROSITE" id="PS50280"/>
    </source>
</evidence>
<feature type="domain" description="Pre-SET" evidence="11">
    <location>
        <begin position="469"/>
        <end position="530"/>
    </location>
</feature>
<evidence type="ECO:0000256" key="6">
    <source>
        <dbReference type="ARBA" id="ARBA00022853"/>
    </source>
</evidence>
<dbReference type="PROSITE" id="PS50867">
    <property type="entry name" value="PRE_SET"/>
    <property type="match status" value="1"/>
</dbReference>
<feature type="compositionally biased region" description="Low complexity" evidence="9">
    <location>
        <begin position="162"/>
        <end position="172"/>
    </location>
</feature>
<feature type="compositionally biased region" description="Polar residues" evidence="9">
    <location>
        <begin position="103"/>
        <end position="114"/>
    </location>
</feature>
<evidence type="ECO:0000259" key="13">
    <source>
        <dbReference type="PROSITE" id="PS51015"/>
    </source>
</evidence>
<dbReference type="AlphaFoldDB" id="A0AAX6GTQ9"/>
<dbReference type="InterPro" id="IPR001214">
    <property type="entry name" value="SET_dom"/>
</dbReference>
<accession>A0AAX6GTQ9</accession>
<feature type="domain" description="SET" evidence="10">
    <location>
        <begin position="533"/>
        <end position="678"/>
    </location>
</feature>
<dbReference type="PANTHER" id="PTHR45660:SF13">
    <property type="entry name" value="HISTONE-LYSINE N-METHYLTRANSFERASE SETMAR"/>
    <property type="match status" value="1"/>
</dbReference>
<gene>
    <name evidence="14" type="ORF">M6B38_347620</name>
</gene>
<dbReference type="InterPro" id="IPR007728">
    <property type="entry name" value="Pre-SET_dom"/>
</dbReference>
<dbReference type="Gene3D" id="2.30.280.10">
    <property type="entry name" value="SRA-YDG"/>
    <property type="match status" value="1"/>
</dbReference>
<dbReference type="InterPro" id="IPR025794">
    <property type="entry name" value="H3-K9-MeTrfase_plant"/>
</dbReference>
<dbReference type="InterPro" id="IPR051357">
    <property type="entry name" value="H3K9_HMTase_SUVAR3-9"/>
</dbReference>
<dbReference type="Proteomes" id="UP001140949">
    <property type="component" value="Unassembled WGS sequence"/>
</dbReference>
<feature type="domain" description="YDG" evidence="13">
    <location>
        <begin position="252"/>
        <end position="394"/>
    </location>
</feature>
<evidence type="ECO:0000313" key="15">
    <source>
        <dbReference type="Proteomes" id="UP001140949"/>
    </source>
</evidence>
<sequence length="703" mass="76761">MEFRKAHIGVAMDSGQSNHTPNSTRESEPLDVQPLRTLAPMFPSSYGVNTFSVPGGAPFIYVTPSGPNFPSPTAPTHLPPFATPQQASTMRPRVGQPPASANGAPQSVNSNGSVRHTTYATPLATVIPVDDDSEPITGGHTTASGRQTKQPMHSSSHKIRKSGTGSSAGSKAKPSKKRLQRIRNNDFALVPSCQDPRESVEIVLMTFDALRRRLLQQDESKEGKDGNRRPDLKAGTVLMTNDLRANMGKRIGAVPGVEIGDIFYFRMELCLVGLHAPSMGGIDYMTSTFENGDDTVAISVVSAGGYENEEGDVDELIYSGQGGNTNVDQKLERGNLALERSLHRSIDIRVIRSAKDYTCPTGKIYIYDGLYKVQESWVEKGKTGFNVFKYKLLRKPDQPVGIATWKKIQKWKDNPGSRGGIILRDISLGIENIPVCLVNEVDNEKGPSHFEYVTKVKYLKPLSSLKPLECCKCLTVCLPGDGSCTCAHANGGNLPYSSSGFLVSRKPIIYECGATCSCSINCRNRLTQKGITIQFEVFKTPNKGWGLRSLDPIRAGTFICEYTGELVEKVGLDNEDAEDDDYIFQEAGADDKALKWNYGPELLGEPSVDSSNGSRGPLPFSISANKMGNISRFINHSCSPNVFWQQVLHDHSDEGNPHIMFFAIKHIPPMAELTYDYGLNIGVGSHMPKQCLCGSPKCRGLFG</sequence>
<evidence type="ECO:0000256" key="8">
    <source>
        <dbReference type="PROSITE-ProRule" id="PRU00358"/>
    </source>
</evidence>
<evidence type="ECO:0000256" key="1">
    <source>
        <dbReference type="ARBA" id="ARBA00004286"/>
    </source>
</evidence>
<dbReference type="GO" id="GO:0003690">
    <property type="term" value="F:double-stranded DNA binding"/>
    <property type="evidence" value="ECO:0007669"/>
    <property type="project" value="TreeGrafter"/>
</dbReference>
<dbReference type="SUPFAM" id="SSF82199">
    <property type="entry name" value="SET domain"/>
    <property type="match status" value="1"/>
</dbReference>
<dbReference type="PROSITE" id="PS51015">
    <property type="entry name" value="YDG"/>
    <property type="match status" value="1"/>
</dbReference>
<dbReference type="GO" id="GO:0042054">
    <property type="term" value="F:histone methyltransferase activity"/>
    <property type="evidence" value="ECO:0007669"/>
    <property type="project" value="InterPro"/>
</dbReference>
<feature type="region of interest" description="Disordered" evidence="9">
    <location>
        <begin position="129"/>
        <end position="180"/>
    </location>
</feature>
<evidence type="ECO:0000256" key="2">
    <source>
        <dbReference type="ARBA" id="ARBA00022454"/>
    </source>
</evidence>
<dbReference type="GO" id="GO:0005694">
    <property type="term" value="C:chromosome"/>
    <property type="evidence" value="ECO:0007669"/>
    <property type="project" value="UniProtKB-SubCell"/>
</dbReference>
<proteinExistence type="predicted"/>
<feature type="compositionally biased region" description="Polar residues" evidence="9">
    <location>
        <begin position="14"/>
        <end position="24"/>
    </location>
</feature>
<dbReference type="PROSITE" id="PS51575">
    <property type="entry name" value="SAM_MT43_SUVAR39_2"/>
    <property type="match status" value="1"/>
</dbReference>
<dbReference type="InterPro" id="IPR015947">
    <property type="entry name" value="PUA-like_sf"/>
</dbReference>
<dbReference type="InterPro" id="IPR003616">
    <property type="entry name" value="Post-SET_dom"/>
</dbReference>
<dbReference type="GO" id="GO:0008270">
    <property type="term" value="F:zinc ion binding"/>
    <property type="evidence" value="ECO:0007669"/>
    <property type="project" value="InterPro"/>
</dbReference>
<comment type="subcellular location">
    <subcellularLocation>
        <location evidence="1">Chromosome</location>
    </subcellularLocation>
    <subcellularLocation>
        <location evidence="8">Nucleus</location>
    </subcellularLocation>
</comment>
<evidence type="ECO:0000313" key="14">
    <source>
        <dbReference type="EMBL" id="KAJ6831621.1"/>
    </source>
</evidence>
<dbReference type="GO" id="GO:0032259">
    <property type="term" value="P:methylation"/>
    <property type="evidence" value="ECO:0007669"/>
    <property type="project" value="UniProtKB-KW"/>
</dbReference>
<evidence type="ECO:0000256" key="5">
    <source>
        <dbReference type="ARBA" id="ARBA00022691"/>
    </source>
</evidence>
<evidence type="ECO:0000256" key="4">
    <source>
        <dbReference type="ARBA" id="ARBA00022679"/>
    </source>
</evidence>
<keyword evidence="2" id="KW-0158">Chromosome</keyword>